<comment type="caution">
    <text evidence="1">The sequence shown here is derived from an EMBL/GenBank/DDBJ whole genome shotgun (WGS) entry which is preliminary data.</text>
</comment>
<reference evidence="1" key="1">
    <citation type="journal article" date="2015" name="Nature">
        <title>Complex archaea that bridge the gap between prokaryotes and eukaryotes.</title>
        <authorList>
            <person name="Spang A."/>
            <person name="Saw J.H."/>
            <person name="Jorgensen S.L."/>
            <person name="Zaremba-Niedzwiedzka K."/>
            <person name="Martijn J."/>
            <person name="Lind A.E."/>
            <person name="van Eijk R."/>
            <person name="Schleper C."/>
            <person name="Guy L."/>
            <person name="Ettema T.J."/>
        </authorList>
    </citation>
    <scope>NUCLEOTIDE SEQUENCE</scope>
</reference>
<organism evidence="1">
    <name type="scientific">marine sediment metagenome</name>
    <dbReference type="NCBI Taxonomy" id="412755"/>
    <lineage>
        <taxon>unclassified sequences</taxon>
        <taxon>metagenomes</taxon>
        <taxon>ecological metagenomes</taxon>
    </lineage>
</organism>
<gene>
    <name evidence="1" type="ORF">LCGC14_0514530</name>
</gene>
<dbReference type="SUPFAM" id="SSF57783">
    <property type="entry name" value="Zinc beta-ribbon"/>
    <property type="match status" value="1"/>
</dbReference>
<dbReference type="EMBL" id="LAZR01000633">
    <property type="protein sequence ID" value="KKN62174.1"/>
    <property type="molecule type" value="Genomic_DNA"/>
</dbReference>
<accession>A0A0F9S516</accession>
<evidence type="ECO:0008006" key="2">
    <source>
        <dbReference type="Google" id="ProtNLM"/>
    </source>
</evidence>
<dbReference type="GO" id="GO:0003677">
    <property type="term" value="F:DNA binding"/>
    <property type="evidence" value="ECO:0007669"/>
    <property type="project" value="InterPro"/>
</dbReference>
<evidence type="ECO:0000313" key="1">
    <source>
        <dbReference type="EMBL" id="KKN62174.1"/>
    </source>
</evidence>
<sequence length="83" mass="9694">MNGNAIEIVQFMKSKGVELRIEGGMFVGDCPFCNKHDSLWVTPTDQAWSCSNEECLQRIKGEQQWLNLFYFARYWTDRRGQLA</sequence>
<dbReference type="InterPro" id="IPR036977">
    <property type="entry name" value="DNA_primase_Znf_CHC2"/>
</dbReference>
<proteinExistence type="predicted"/>
<dbReference type="GO" id="GO:0006260">
    <property type="term" value="P:DNA replication"/>
    <property type="evidence" value="ECO:0007669"/>
    <property type="project" value="InterPro"/>
</dbReference>
<dbReference type="AlphaFoldDB" id="A0A0F9S516"/>
<protein>
    <recommendedName>
        <fullName evidence="2">Zinc finger CHC2-type domain-containing protein</fullName>
    </recommendedName>
</protein>
<dbReference type="GO" id="GO:0008270">
    <property type="term" value="F:zinc ion binding"/>
    <property type="evidence" value="ECO:0007669"/>
    <property type="project" value="InterPro"/>
</dbReference>
<dbReference type="Gene3D" id="3.90.580.10">
    <property type="entry name" value="Zinc finger, CHC2-type domain"/>
    <property type="match status" value="1"/>
</dbReference>
<name>A0A0F9S516_9ZZZZ</name>